<proteinExistence type="predicted"/>
<gene>
    <name evidence="2" type="ORF">HanXRQr2_Chr16g0743141</name>
</gene>
<dbReference type="Proteomes" id="UP000215914">
    <property type="component" value="Unassembled WGS sequence"/>
</dbReference>
<sequence length="118" mass="13020">MFGSSFGTSHIQFKFPVGFGSSLGVPVHLNQSRISVLGSVTSRFSSIWVCFGPDLARILAWFNSFCSSQIWFKIRSTRTGSSQRSYGSGHTHTRLTRSNPSQLGSTVVKQVNCRASQR</sequence>
<dbReference type="Gramene" id="mRNA:HanXRQr2_Chr16g0743141">
    <property type="protein sequence ID" value="CDS:HanXRQr2_Chr16g0743141.1"/>
    <property type="gene ID" value="HanXRQr2_Chr16g0743141"/>
</dbReference>
<accession>A0A9K3GZU2</accession>
<reference evidence="2" key="1">
    <citation type="journal article" date="2017" name="Nature">
        <title>The sunflower genome provides insights into oil metabolism, flowering and Asterid evolution.</title>
        <authorList>
            <person name="Badouin H."/>
            <person name="Gouzy J."/>
            <person name="Grassa C.J."/>
            <person name="Murat F."/>
            <person name="Staton S.E."/>
            <person name="Cottret L."/>
            <person name="Lelandais-Briere C."/>
            <person name="Owens G.L."/>
            <person name="Carrere S."/>
            <person name="Mayjonade B."/>
            <person name="Legrand L."/>
            <person name="Gill N."/>
            <person name="Kane N.C."/>
            <person name="Bowers J.E."/>
            <person name="Hubner S."/>
            <person name="Bellec A."/>
            <person name="Berard A."/>
            <person name="Berges H."/>
            <person name="Blanchet N."/>
            <person name="Boniface M.C."/>
            <person name="Brunel D."/>
            <person name="Catrice O."/>
            <person name="Chaidir N."/>
            <person name="Claudel C."/>
            <person name="Donnadieu C."/>
            <person name="Faraut T."/>
            <person name="Fievet G."/>
            <person name="Helmstetter N."/>
            <person name="King M."/>
            <person name="Knapp S.J."/>
            <person name="Lai Z."/>
            <person name="Le Paslier M.C."/>
            <person name="Lippi Y."/>
            <person name="Lorenzon L."/>
            <person name="Mandel J.R."/>
            <person name="Marage G."/>
            <person name="Marchand G."/>
            <person name="Marquand E."/>
            <person name="Bret-Mestries E."/>
            <person name="Morien E."/>
            <person name="Nambeesan S."/>
            <person name="Nguyen T."/>
            <person name="Pegot-Espagnet P."/>
            <person name="Pouilly N."/>
            <person name="Raftis F."/>
            <person name="Sallet E."/>
            <person name="Schiex T."/>
            <person name="Thomas J."/>
            <person name="Vandecasteele C."/>
            <person name="Vares D."/>
            <person name="Vear F."/>
            <person name="Vautrin S."/>
            <person name="Crespi M."/>
            <person name="Mangin B."/>
            <person name="Burke J.M."/>
            <person name="Salse J."/>
            <person name="Munos S."/>
            <person name="Vincourt P."/>
            <person name="Rieseberg L.H."/>
            <person name="Langlade N.B."/>
        </authorList>
    </citation>
    <scope>NUCLEOTIDE SEQUENCE</scope>
    <source>
        <tissue evidence="2">Leaves</tissue>
    </source>
</reference>
<feature type="region of interest" description="Disordered" evidence="1">
    <location>
        <begin position="80"/>
        <end position="106"/>
    </location>
</feature>
<name>A0A9K3GZU2_HELAN</name>
<evidence type="ECO:0000256" key="1">
    <source>
        <dbReference type="SAM" id="MobiDB-lite"/>
    </source>
</evidence>
<evidence type="ECO:0000313" key="3">
    <source>
        <dbReference type="Proteomes" id="UP000215914"/>
    </source>
</evidence>
<dbReference type="EMBL" id="MNCJ02000331">
    <property type="protein sequence ID" value="KAF5759594.1"/>
    <property type="molecule type" value="Genomic_DNA"/>
</dbReference>
<comment type="caution">
    <text evidence="2">The sequence shown here is derived from an EMBL/GenBank/DDBJ whole genome shotgun (WGS) entry which is preliminary data.</text>
</comment>
<keyword evidence="3" id="KW-1185">Reference proteome</keyword>
<evidence type="ECO:0000313" key="2">
    <source>
        <dbReference type="EMBL" id="KAF5759594.1"/>
    </source>
</evidence>
<dbReference type="AlphaFoldDB" id="A0A9K3GZU2"/>
<reference evidence="2" key="2">
    <citation type="submission" date="2020-06" db="EMBL/GenBank/DDBJ databases">
        <title>Helianthus annuus Genome sequencing and assembly Release 2.</title>
        <authorList>
            <person name="Gouzy J."/>
            <person name="Langlade N."/>
            <person name="Munos S."/>
        </authorList>
    </citation>
    <scope>NUCLEOTIDE SEQUENCE</scope>
    <source>
        <tissue evidence="2">Leaves</tissue>
    </source>
</reference>
<protein>
    <submittedName>
        <fullName evidence="2">Uncharacterized protein</fullName>
    </submittedName>
</protein>
<organism evidence="2 3">
    <name type="scientific">Helianthus annuus</name>
    <name type="common">Common sunflower</name>
    <dbReference type="NCBI Taxonomy" id="4232"/>
    <lineage>
        <taxon>Eukaryota</taxon>
        <taxon>Viridiplantae</taxon>
        <taxon>Streptophyta</taxon>
        <taxon>Embryophyta</taxon>
        <taxon>Tracheophyta</taxon>
        <taxon>Spermatophyta</taxon>
        <taxon>Magnoliopsida</taxon>
        <taxon>eudicotyledons</taxon>
        <taxon>Gunneridae</taxon>
        <taxon>Pentapetalae</taxon>
        <taxon>asterids</taxon>
        <taxon>campanulids</taxon>
        <taxon>Asterales</taxon>
        <taxon>Asteraceae</taxon>
        <taxon>Asteroideae</taxon>
        <taxon>Heliantheae alliance</taxon>
        <taxon>Heliantheae</taxon>
        <taxon>Helianthus</taxon>
    </lineage>
</organism>